<keyword evidence="2" id="KW-1185">Reference proteome</keyword>
<protein>
    <submittedName>
        <fullName evidence="1">Uncharacterized protein</fullName>
    </submittedName>
</protein>
<comment type="caution">
    <text evidence="1">The sequence shown here is derived from an EMBL/GenBank/DDBJ whole genome shotgun (WGS) entry which is preliminary data.</text>
</comment>
<accession>A0ACB8E7Q5</accession>
<dbReference type="Proteomes" id="UP000827872">
    <property type="component" value="Linkage Group LG10"/>
</dbReference>
<dbReference type="EMBL" id="CM037623">
    <property type="protein sequence ID" value="KAH7988350.1"/>
    <property type="molecule type" value="Genomic_DNA"/>
</dbReference>
<evidence type="ECO:0000313" key="2">
    <source>
        <dbReference type="Proteomes" id="UP000827872"/>
    </source>
</evidence>
<gene>
    <name evidence="1" type="ORF">K3G42_015077</name>
</gene>
<sequence length="269" mass="29352">MSCKWWFCEGKELKNSPDIQICCENEELHRLIIPEAFEDDTGRYCCLASNCVGSDSTSAEVFVEGTSSSDSDSEIFSSNSGAMPQAQKKSTSVSLTIGSSAPKAGITTAVIQPISVPNQQVQSPTSYLYRLDESKPSHAVPIFTKELQNATTTEGQVVVLECRVRGPPPMQVSWFRQGTEIQDSPDFRVLQKKPRSAAEPGKHLVKERPFCSLTLCVCTKAKQCNVSAANWTHYRAIPSFSMKVTSEAVKYMALVPAPAFSPVSTLLAS</sequence>
<reference evidence="1" key="1">
    <citation type="submission" date="2021-08" db="EMBL/GenBank/DDBJ databases">
        <title>The first chromosome-level gecko genome reveals the dynamic sex chromosomes of Neotropical dwarf geckos (Sphaerodactylidae: Sphaerodactylus).</title>
        <authorList>
            <person name="Pinto B.J."/>
            <person name="Keating S.E."/>
            <person name="Gamble T."/>
        </authorList>
    </citation>
    <scope>NUCLEOTIDE SEQUENCE</scope>
    <source>
        <strain evidence="1">TG3544</strain>
    </source>
</reference>
<name>A0ACB8E7Q5_9SAUR</name>
<organism evidence="1 2">
    <name type="scientific">Sphaerodactylus townsendi</name>
    <dbReference type="NCBI Taxonomy" id="933632"/>
    <lineage>
        <taxon>Eukaryota</taxon>
        <taxon>Metazoa</taxon>
        <taxon>Chordata</taxon>
        <taxon>Craniata</taxon>
        <taxon>Vertebrata</taxon>
        <taxon>Euteleostomi</taxon>
        <taxon>Lepidosauria</taxon>
        <taxon>Squamata</taxon>
        <taxon>Bifurcata</taxon>
        <taxon>Gekkota</taxon>
        <taxon>Sphaerodactylidae</taxon>
        <taxon>Sphaerodactylus</taxon>
    </lineage>
</organism>
<evidence type="ECO:0000313" key="1">
    <source>
        <dbReference type="EMBL" id="KAH7988350.1"/>
    </source>
</evidence>
<proteinExistence type="predicted"/>